<dbReference type="SMART" id="SM00155">
    <property type="entry name" value="PLDc"/>
    <property type="match status" value="2"/>
</dbReference>
<comment type="similarity">
    <text evidence="2 7">Belongs to the phospholipase D family.</text>
</comment>
<dbReference type="EC" id="3.1.4.4" evidence="7"/>
<dbReference type="PANTHER" id="PTHR18896:SF76">
    <property type="entry name" value="PHOSPHOLIPASE"/>
    <property type="match status" value="1"/>
</dbReference>
<evidence type="ECO:0000313" key="12">
    <source>
        <dbReference type="Proteomes" id="UP000708208"/>
    </source>
</evidence>
<dbReference type="PROSITE" id="PS50035">
    <property type="entry name" value="PLD"/>
    <property type="match status" value="2"/>
</dbReference>
<dbReference type="InterPro" id="IPR015679">
    <property type="entry name" value="PLipase_D_fam"/>
</dbReference>
<feature type="compositionally biased region" description="Gly residues" evidence="8">
    <location>
        <begin position="570"/>
        <end position="582"/>
    </location>
</feature>
<keyword evidence="12" id="KW-1185">Reference proteome</keyword>
<sequence>MIWSGISSPLTAGSVDGECRRLVLLMQLILILSMTSWTFQMKMGGTMDRLQKQIGGGNWRKIQHGEHTWKIKRRYKHFQHLHQQLQLYRATLSIPFPTKSHRERRSSYKSTIRDESGKSQGLPRFPKRPEALIASDQLEERRKVLEVYLQNLVKIRAFRNHHETLEFLEVSQLSFVHGLGPKGKEGLVLKRTGNTHAGRCSIGLCNCLPCFRMQRCCGDCCGQWQRRWLVVKDTFVAYIRPKDGVIHCVMLFDAEFEVSSGLFDIGEPHGVVISNLSRQLVVKCWTKRRSKEWLDFLRGSMQREIAKSFLGPNRFMSFAPLRPETQGRWFVDGASHMSAIADVLEAAHEEIFIADWWLSPEIYMKRPVVEGERWRLDKILERKAKEGVKIFILLYKEVNLALGINSFYSKQKLVQQSHENIKVLRHPDHVKSGVLMWAHHEKLVVVDQMYAFVGGIDLCYGRWDDPNHRLCDLGSVSKSALNLGLVHMTKITSSKPGGGIATPSILQLAKATNAVTIGTVGQTGPYQQAVIVKSASTADLDEIDEEIKDEVFVESKVHFAEMASSEGVENGIGDGLAVGGYGEDVVDDSAAGSQNPDANGDVPLKGETPPTGRKNFMRKMTKVSRGLKEDSKEWFDRHVRRRSSNEDDSDGSNEEGKKNLESEGGGPDGERTFKKSRVRRSTKGHPIVLKSKSDSALIGLQGSSKLWIGKDYTNFIVKDFTDLESPFTDLVDRNTTPRMPWHDIATMVEGRAARDVARHFIQRWNAVKDEKARVHPTYPYLLPKTYDFKNESVPPILTESWKSSKVTAQVVRSVSQWSAGIRMVDDSLMQAYVDSIENSKHYIYIENQFFITLASANVNVQNRIGEALLQRILRAHREKTTFRVFVIIPLLPGFEGEVGTNRGIAIHAITHWNYSSICRGPDAIMVRLKNEGITDPGKYVSFHGLRTHSELHGDLITELIYVHSKLMIVDDNLVICGSANINDRSMLGKRDSEVAVIYQDEEYIQSFMDGKEYKAGKFAHSLRVNLFREHLGLLQNLEVDLRDPISDDFYVDVWLNTSITNTEIYDTVFQCVPTDNCQTFARLREYQQDTPLCHLNPDAARKALEKVQGFLVMLPLQFLCQENLLPATGTREALMPTALWT</sequence>
<dbReference type="GO" id="GO:0009395">
    <property type="term" value="P:phospholipid catabolic process"/>
    <property type="evidence" value="ECO:0007669"/>
    <property type="project" value="TreeGrafter"/>
</dbReference>
<feature type="domain" description="PLD phosphodiesterase" evidence="9">
    <location>
        <begin position="435"/>
        <end position="462"/>
    </location>
</feature>
<dbReference type="SMART" id="SM00312">
    <property type="entry name" value="PX"/>
    <property type="match status" value="1"/>
</dbReference>
<evidence type="ECO:0000256" key="6">
    <source>
        <dbReference type="ARBA" id="ARBA00023098"/>
    </source>
</evidence>
<organism evidence="11 12">
    <name type="scientific">Allacma fusca</name>
    <dbReference type="NCBI Taxonomy" id="39272"/>
    <lineage>
        <taxon>Eukaryota</taxon>
        <taxon>Metazoa</taxon>
        <taxon>Ecdysozoa</taxon>
        <taxon>Arthropoda</taxon>
        <taxon>Hexapoda</taxon>
        <taxon>Collembola</taxon>
        <taxon>Symphypleona</taxon>
        <taxon>Sminthuridae</taxon>
        <taxon>Allacma</taxon>
    </lineage>
</organism>
<evidence type="ECO:0000256" key="8">
    <source>
        <dbReference type="SAM" id="MobiDB-lite"/>
    </source>
</evidence>
<evidence type="ECO:0000313" key="11">
    <source>
        <dbReference type="EMBL" id="CAG7818835.1"/>
    </source>
</evidence>
<protein>
    <recommendedName>
        <fullName evidence="7">Phospholipase</fullName>
        <ecNumber evidence="7">3.1.4.4</ecNumber>
    </recommendedName>
</protein>
<keyword evidence="6" id="KW-0443">Lipid metabolism</keyword>
<feature type="domain" description="PLD phosphodiesterase" evidence="9">
    <location>
        <begin position="958"/>
        <end position="985"/>
    </location>
</feature>
<dbReference type="FunFam" id="3.30.870.10:FF:000036">
    <property type="entry name" value="Phospholipase"/>
    <property type="match status" value="1"/>
</dbReference>
<dbReference type="EMBL" id="CAJVCH010431765">
    <property type="protein sequence ID" value="CAG7818835.1"/>
    <property type="molecule type" value="Genomic_DNA"/>
</dbReference>
<keyword evidence="5 7" id="KW-0442">Lipid degradation</keyword>
<dbReference type="InterPro" id="IPR016555">
    <property type="entry name" value="PLipase_D_euk"/>
</dbReference>
<evidence type="ECO:0000256" key="2">
    <source>
        <dbReference type="ARBA" id="ARBA00008664"/>
    </source>
</evidence>
<evidence type="ECO:0000256" key="1">
    <source>
        <dbReference type="ARBA" id="ARBA00000798"/>
    </source>
</evidence>
<evidence type="ECO:0000256" key="7">
    <source>
        <dbReference type="PIRNR" id="PIRNR009376"/>
    </source>
</evidence>
<dbReference type="Pfam" id="PF00614">
    <property type="entry name" value="PLDc"/>
    <property type="match status" value="1"/>
</dbReference>
<name>A0A8J2KPI9_9HEXA</name>
<evidence type="ECO:0000259" key="9">
    <source>
        <dbReference type="PROSITE" id="PS50035"/>
    </source>
</evidence>
<reference evidence="11" key="1">
    <citation type="submission" date="2021-06" db="EMBL/GenBank/DDBJ databases">
        <authorList>
            <person name="Hodson N. C."/>
            <person name="Mongue J. A."/>
            <person name="Jaron S. K."/>
        </authorList>
    </citation>
    <scope>NUCLEOTIDE SEQUENCE</scope>
</reference>
<dbReference type="CDD" id="cd01254">
    <property type="entry name" value="PH_PLD"/>
    <property type="match status" value="1"/>
</dbReference>
<proteinExistence type="inferred from homology"/>
<keyword evidence="4 7" id="KW-0378">Hydrolase</keyword>
<gene>
    <name evidence="11" type="ORF">AFUS01_LOCUS29314</name>
</gene>
<feature type="region of interest" description="Disordered" evidence="8">
    <location>
        <begin position="570"/>
        <end position="687"/>
    </location>
</feature>
<evidence type="ECO:0000256" key="3">
    <source>
        <dbReference type="ARBA" id="ARBA00022737"/>
    </source>
</evidence>
<dbReference type="PROSITE" id="PS50195">
    <property type="entry name" value="PX"/>
    <property type="match status" value="1"/>
</dbReference>
<dbReference type="GO" id="GO:0004630">
    <property type="term" value="F:phospholipase D activity"/>
    <property type="evidence" value="ECO:0007669"/>
    <property type="project" value="UniProtKB-EC"/>
</dbReference>
<accession>A0A8J2KPI9</accession>
<evidence type="ECO:0000259" key="10">
    <source>
        <dbReference type="PROSITE" id="PS50195"/>
    </source>
</evidence>
<comment type="caution">
    <text evidence="11">The sequence shown here is derived from an EMBL/GenBank/DDBJ whole genome shotgun (WGS) entry which is preliminary data.</text>
</comment>
<dbReference type="InterPro" id="IPR001736">
    <property type="entry name" value="PLipase_D/transphosphatidylase"/>
</dbReference>
<dbReference type="AlphaFoldDB" id="A0A8J2KPI9"/>
<feature type="compositionally biased region" description="Basic residues" evidence="8">
    <location>
        <begin position="674"/>
        <end position="683"/>
    </location>
</feature>
<comment type="catalytic activity">
    <reaction evidence="1 7">
        <text>a 1,2-diacyl-sn-glycero-3-phosphocholine + H2O = a 1,2-diacyl-sn-glycero-3-phosphate + choline + H(+)</text>
        <dbReference type="Rhea" id="RHEA:14445"/>
        <dbReference type="ChEBI" id="CHEBI:15354"/>
        <dbReference type="ChEBI" id="CHEBI:15377"/>
        <dbReference type="ChEBI" id="CHEBI:15378"/>
        <dbReference type="ChEBI" id="CHEBI:57643"/>
        <dbReference type="ChEBI" id="CHEBI:58608"/>
        <dbReference type="EC" id="3.1.4.4"/>
    </reaction>
</comment>
<dbReference type="Pfam" id="PF13091">
    <property type="entry name" value="PLDc_2"/>
    <property type="match status" value="1"/>
</dbReference>
<dbReference type="CDD" id="cd09141">
    <property type="entry name" value="PLDc_vPLD1_2_yPLD_like_2"/>
    <property type="match status" value="1"/>
</dbReference>
<dbReference type="InterPro" id="IPR001683">
    <property type="entry name" value="PX_dom"/>
</dbReference>
<feature type="region of interest" description="Disordered" evidence="8">
    <location>
        <begin position="99"/>
        <end position="126"/>
    </location>
</feature>
<dbReference type="PANTHER" id="PTHR18896">
    <property type="entry name" value="PHOSPHOLIPASE D"/>
    <property type="match status" value="1"/>
</dbReference>
<evidence type="ECO:0000256" key="5">
    <source>
        <dbReference type="ARBA" id="ARBA00022963"/>
    </source>
</evidence>
<dbReference type="InterPro" id="IPR025202">
    <property type="entry name" value="PLD-like_dom"/>
</dbReference>
<dbReference type="Pfam" id="PF00787">
    <property type="entry name" value="PX"/>
    <property type="match status" value="1"/>
</dbReference>
<feature type="domain" description="PX" evidence="10">
    <location>
        <begin position="1"/>
        <end position="175"/>
    </location>
</feature>
<dbReference type="GO" id="GO:0035091">
    <property type="term" value="F:phosphatidylinositol binding"/>
    <property type="evidence" value="ECO:0007669"/>
    <property type="project" value="InterPro"/>
</dbReference>
<dbReference type="FunFam" id="3.30.870.10:FF:000011">
    <property type="entry name" value="Phospholipase"/>
    <property type="match status" value="1"/>
</dbReference>
<dbReference type="OrthoDB" id="14911at2759"/>
<dbReference type="PIRSF" id="PIRSF009376">
    <property type="entry name" value="Phospholipase_D_euk"/>
    <property type="match status" value="1"/>
</dbReference>
<dbReference type="Proteomes" id="UP000708208">
    <property type="component" value="Unassembled WGS sequence"/>
</dbReference>
<feature type="compositionally biased region" description="Basic and acidic residues" evidence="8">
    <location>
        <begin position="626"/>
        <end position="637"/>
    </location>
</feature>
<dbReference type="CDD" id="cd06895">
    <property type="entry name" value="PX_PLD"/>
    <property type="match status" value="1"/>
</dbReference>
<keyword evidence="3" id="KW-0677">Repeat</keyword>
<evidence type="ECO:0000256" key="4">
    <source>
        <dbReference type="ARBA" id="ARBA00022801"/>
    </source>
</evidence>
<dbReference type="CDD" id="cd09138">
    <property type="entry name" value="PLDc_vPLD1_2_yPLD_like_1"/>
    <property type="match status" value="1"/>
</dbReference>
<dbReference type="GO" id="GO:0060627">
    <property type="term" value="P:regulation of vesicle-mediated transport"/>
    <property type="evidence" value="ECO:0007669"/>
    <property type="project" value="TreeGrafter"/>
</dbReference>